<dbReference type="InterPro" id="IPR000620">
    <property type="entry name" value="EamA_dom"/>
</dbReference>
<dbReference type="RefSeq" id="WP_265618344.1">
    <property type="nucleotide sequence ID" value="NZ_JAPFRD010000011.1"/>
</dbReference>
<protein>
    <submittedName>
        <fullName evidence="3">EamA family transporter</fullName>
    </submittedName>
</protein>
<evidence type="ECO:0000256" key="1">
    <source>
        <dbReference type="SAM" id="Phobius"/>
    </source>
</evidence>
<feature type="domain" description="EamA" evidence="2">
    <location>
        <begin position="160"/>
        <end position="292"/>
    </location>
</feature>
<sequence length="308" mass="32663">MSLHTVERKGIFAIVLASVLWGTTGTAASYSADVSPLAIGAFATGFGGILMLITAWPGLKKDKAKLLAYPFLFIVGSACVAIYPLAFYSSMRLSGVAIGTVISLASAPFFAAVIECLYSKTRISSRWWFRFLIGAIGITLLAHGKMPGPLTISQGHVQELGILLGLVAGLTYAGYSWVGKQLINRGVKAQSSMAALFGGAASLLVPSLLLTGDNLFATPIHITVSVYMALVPMYAGYLLFGYGLTSVDASNATLITLFEPVVATLLAILLLGEKFDMLGWVGMGMISLCLLLHSYPQTTAARQSTRHR</sequence>
<keyword evidence="1" id="KW-0812">Transmembrane</keyword>
<name>A0ABT3PAJ8_9ALTE</name>
<dbReference type="InterPro" id="IPR037185">
    <property type="entry name" value="EmrE-like"/>
</dbReference>
<feature type="transmembrane region" description="Helical" evidence="1">
    <location>
        <begin position="37"/>
        <end position="59"/>
    </location>
</feature>
<feature type="transmembrane region" description="Helical" evidence="1">
    <location>
        <begin position="277"/>
        <end position="296"/>
    </location>
</feature>
<comment type="caution">
    <text evidence="3">The sequence shown here is derived from an EMBL/GenBank/DDBJ whole genome shotgun (WGS) entry which is preliminary data.</text>
</comment>
<gene>
    <name evidence="3" type="ORF">OPS25_13710</name>
</gene>
<dbReference type="PANTHER" id="PTHR22911">
    <property type="entry name" value="ACYL-MALONYL CONDENSING ENZYME-RELATED"/>
    <property type="match status" value="1"/>
</dbReference>
<feature type="transmembrane region" description="Helical" evidence="1">
    <location>
        <begin position="66"/>
        <end position="87"/>
    </location>
</feature>
<keyword evidence="4" id="KW-1185">Reference proteome</keyword>
<dbReference type="PANTHER" id="PTHR22911:SF79">
    <property type="entry name" value="MOBA-LIKE NTP TRANSFERASE DOMAIN-CONTAINING PROTEIN"/>
    <property type="match status" value="1"/>
</dbReference>
<evidence type="ECO:0000313" key="3">
    <source>
        <dbReference type="EMBL" id="MCW8109560.1"/>
    </source>
</evidence>
<feature type="transmembrane region" description="Helical" evidence="1">
    <location>
        <begin position="216"/>
        <end position="240"/>
    </location>
</feature>
<feature type="domain" description="EamA" evidence="2">
    <location>
        <begin position="9"/>
        <end position="141"/>
    </location>
</feature>
<evidence type="ECO:0000259" key="2">
    <source>
        <dbReference type="Pfam" id="PF00892"/>
    </source>
</evidence>
<dbReference type="EMBL" id="JAPFRD010000011">
    <property type="protein sequence ID" value="MCW8109560.1"/>
    <property type="molecule type" value="Genomic_DNA"/>
</dbReference>
<accession>A0ABT3PAJ8</accession>
<keyword evidence="1" id="KW-0472">Membrane</keyword>
<keyword evidence="1" id="KW-1133">Transmembrane helix</keyword>
<feature type="transmembrane region" description="Helical" evidence="1">
    <location>
        <begin position="252"/>
        <end position="271"/>
    </location>
</feature>
<feature type="transmembrane region" description="Helical" evidence="1">
    <location>
        <begin position="191"/>
        <end position="210"/>
    </location>
</feature>
<dbReference type="Pfam" id="PF00892">
    <property type="entry name" value="EamA"/>
    <property type="match status" value="2"/>
</dbReference>
<organism evidence="3 4">
    <name type="scientific">Alteromonas aquimaris</name>
    <dbReference type="NCBI Taxonomy" id="2998417"/>
    <lineage>
        <taxon>Bacteria</taxon>
        <taxon>Pseudomonadati</taxon>
        <taxon>Pseudomonadota</taxon>
        <taxon>Gammaproteobacteria</taxon>
        <taxon>Alteromonadales</taxon>
        <taxon>Alteromonadaceae</taxon>
        <taxon>Alteromonas/Salinimonas group</taxon>
        <taxon>Alteromonas</taxon>
    </lineage>
</organism>
<feature type="transmembrane region" description="Helical" evidence="1">
    <location>
        <begin position="93"/>
        <end position="118"/>
    </location>
</feature>
<feature type="transmembrane region" description="Helical" evidence="1">
    <location>
        <begin position="160"/>
        <end position="179"/>
    </location>
</feature>
<dbReference type="Proteomes" id="UP001142810">
    <property type="component" value="Unassembled WGS sequence"/>
</dbReference>
<evidence type="ECO:0000313" key="4">
    <source>
        <dbReference type="Proteomes" id="UP001142810"/>
    </source>
</evidence>
<proteinExistence type="predicted"/>
<reference evidence="3" key="1">
    <citation type="submission" date="2022-11" db="EMBL/GenBank/DDBJ databases">
        <title>Alteromonas sp. nov., isolated from sea water of the Qingdao.</title>
        <authorList>
            <person name="Wang Q."/>
        </authorList>
    </citation>
    <scope>NUCLEOTIDE SEQUENCE</scope>
    <source>
        <strain evidence="3">ASW11-7</strain>
    </source>
</reference>
<feature type="transmembrane region" description="Helical" evidence="1">
    <location>
        <begin position="127"/>
        <end position="144"/>
    </location>
</feature>
<dbReference type="SUPFAM" id="SSF103481">
    <property type="entry name" value="Multidrug resistance efflux transporter EmrE"/>
    <property type="match status" value="1"/>
</dbReference>